<reference evidence="1" key="1">
    <citation type="submission" date="2021-04" db="EMBL/GenBank/DDBJ databases">
        <title>Genome based classification of Actinospica acidithermotolerans sp. nov., an actinobacterium isolated from an Indonesian hot spring.</title>
        <authorList>
            <person name="Kusuma A.B."/>
            <person name="Putra K.E."/>
            <person name="Nafisah S."/>
            <person name="Loh J."/>
            <person name="Nouioui I."/>
            <person name="Goodfellow M."/>
        </authorList>
    </citation>
    <scope>NUCLEOTIDE SEQUENCE</scope>
    <source>
        <strain evidence="1">CSCA 57</strain>
    </source>
</reference>
<dbReference type="Proteomes" id="UP000675781">
    <property type="component" value="Unassembled WGS sequence"/>
</dbReference>
<dbReference type="SUPFAM" id="SSF53474">
    <property type="entry name" value="alpha/beta-Hydrolases"/>
    <property type="match status" value="1"/>
</dbReference>
<evidence type="ECO:0000313" key="1">
    <source>
        <dbReference type="EMBL" id="MBR7831651.1"/>
    </source>
</evidence>
<dbReference type="EMBL" id="JAGSOG010000001">
    <property type="protein sequence ID" value="MBR7831651.1"/>
    <property type="molecule type" value="Genomic_DNA"/>
</dbReference>
<evidence type="ECO:0000313" key="2">
    <source>
        <dbReference type="Proteomes" id="UP000675781"/>
    </source>
</evidence>
<comment type="caution">
    <text evidence="1">The sequence shown here is derived from an EMBL/GenBank/DDBJ whole genome shotgun (WGS) entry which is preliminary data.</text>
</comment>
<dbReference type="RefSeq" id="WP_212526183.1">
    <property type="nucleotide sequence ID" value="NZ_JAGSOG010000001.1"/>
</dbReference>
<keyword evidence="2" id="KW-1185">Reference proteome</keyword>
<dbReference type="InterPro" id="IPR029058">
    <property type="entry name" value="AB_hydrolase_fold"/>
</dbReference>
<name>A0A941EI24_9ACTN</name>
<sequence length="263" mass="27998">MAVIVVVPDPDTDAGLPRIAAALVSSLRAVRGQVPAADRITVVEFADLRARPESGPIPVEGLALERSVLEGWWSAAVRTGQGRGEAVPDAATALRGTAHFSRQPKPPAGGAAQLRRYLTDRKYRHELRDRTQGCIGAETQVVVGHGLGGLIAYETLCAVSDSVAVTLVTLGPALCGPRVVFDLLEPPPRNNQGDWPAAVRHWFNIVAQTDVTALSRPQLTARFGPGIEDLMIEPRSVTDSLSTYLLDRSTGLAVATGLSAEFR</sequence>
<dbReference type="AlphaFoldDB" id="A0A941EI24"/>
<gene>
    <name evidence="1" type="ORF">KDL01_00165</name>
</gene>
<accession>A0A941EI24</accession>
<protein>
    <submittedName>
        <fullName evidence="1">Uncharacterized protein</fullName>
    </submittedName>
</protein>
<organism evidence="1 2">
    <name type="scientific">Actinospica durhamensis</name>
    <dbReference type="NCBI Taxonomy" id="1508375"/>
    <lineage>
        <taxon>Bacteria</taxon>
        <taxon>Bacillati</taxon>
        <taxon>Actinomycetota</taxon>
        <taxon>Actinomycetes</taxon>
        <taxon>Catenulisporales</taxon>
        <taxon>Actinospicaceae</taxon>
        <taxon>Actinospica</taxon>
    </lineage>
</organism>
<proteinExistence type="predicted"/>